<dbReference type="GO" id="GO:0020037">
    <property type="term" value="F:heme binding"/>
    <property type="evidence" value="ECO:0007669"/>
    <property type="project" value="InterPro"/>
</dbReference>
<evidence type="ECO:0000256" key="1">
    <source>
        <dbReference type="ARBA" id="ARBA00004141"/>
    </source>
</evidence>
<sequence>MATSRPANFATSLDAPAASSKKVAKDLDVSPFDVQMQILRALASLKLTVVLFALAIVIVFTGTLAQHRKDIWDVVHQYFRCSFAYIEFQDLLPPSFFPSNPQVPGGIWFPGGWLIGGLMFVNLFAAHAVRFKVQAKGTRLWAGLGVIAAGSVLTWLVVTTGMTGSGVQDDPLISWSFLWNVFRLLLGVAFAANVAGLIYLYRPDAGPNTVAMKRVLWMTAPLISALAIWAALKGEIDPSSMRILWQLMKGTLAGVVLLIGCMLAFKKRAGIVLLHAGVALLMFSELLVGLYAEEAQMRLAEGETKSYVEDIRTVELAVIDPSGEETDRVTSIPRSMLVTGETISDEALPFDIEIVDYQRNSTIKRVSDPEKNPATDGAGLRFEAVEIRPGTGVDTDAKVDLPSAYIRLLDKQTGKPISTRLVSSLLTFDQLSETVNVDGVDYKVALRFKRSYRPFEITLNDVRKDDYIGTDTPRNYSSEVQIVSDDGQTDREVKIWMNNPLRFEGETFYQSGYFRDPSTGQETTTLQVAKNEAWMLPYVSCMIVAVGMVAQFLVTLLRFLGKQARTPNMEAKSTAKEDAETTTLTSGLGRHLTWAIPLTVVLVFGGYLAGKAMPPKPVADTYDLYQFGQIPVLYQGRAKPLDTVARNIMRQLIGNYETYKEPYEENGETKYRTEPAIQFLLDIIAKPEAAFEQRVFRIENLELLDSLELERRKGFRYGFAEFAAKLEKLSEQANRAREVRSQTPEKLSLYQRKVLDLESRIGLLDLMLSSFQPDTQRLMQFGPERGGIAAYKQAYEQFKSRRSPPLAVKYEGDWQTLGYAQVLELVSSIRAAQVQDQSFEMDPQVQGWSEIITAYQNEDHEAFNKSVAAYLGNKDYIPPGVSRTKVEFESYFNHFAPFFLCWVLYIVAFVLTAGSWLVTPIGWDKYLRSSAFWLCLTVFAVHTFALGARIYISGRPPVTNLYSSAVFIGWAAVLFGLVLERMFGYSLGNAVASVSGVATLLIAHSLAGDGDTFVVLQAVLDTQFWLATHVVCISLGYTTTYVAGLVGIVYLIARLLNGWLDLPSDLGKSLSRMIYGTLCFAIFFSFVGTVLGGLWADDSWGRFWGWDPKENGALMIVLWNALVLHARWGKMVDDRGVAALAVAGNAVVSWSWFGVNELGVGLHSYGFTEGVLKALGLFVISQLVIMMLAFIPSKRWSTS</sequence>
<feature type="transmembrane region" description="Helical" evidence="6">
    <location>
        <begin position="244"/>
        <end position="265"/>
    </location>
</feature>
<feature type="domain" description="Cytochrome c assembly protein" evidence="7">
    <location>
        <begin position="959"/>
        <end position="1163"/>
    </location>
</feature>
<evidence type="ECO:0000259" key="7">
    <source>
        <dbReference type="Pfam" id="PF01578"/>
    </source>
</evidence>
<feature type="transmembrane region" description="Helical" evidence="6">
    <location>
        <begin position="1136"/>
        <end position="1154"/>
    </location>
</feature>
<keyword evidence="5 6" id="KW-0472">Membrane</keyword>
<keyword evidence="2 6" id="KW-0812">Transmembrane</keyword>
<dbReference type="KEGG" id="chya:V22_06570"/>
<evidence type="ECO:0000256" key="6">
    <source>
        <dbReference type="SAM" id="Phobius"/>
    </source>
</evidence>
<dbReference type="Pfam" id="PF01578">
    <property type="entry name" value="Cytochrom_C_asm"/>
    <property type="match status" value="1"/>
</dbReference>
<feature type="transmembrane region" description="Helical" evidence="6">
    <location>
        <begin position="958"/>
        <end position="979"/>
    </location>
</feature>
<dbReference type="PANTHER" id="PTHR30071">
    <property type="entry name" value="HEME EXPORTER PROTEIN C"/>
    <property type="match status" value="1"/>
</dbReference>
<feature type="transmembrane region" description="Helical" evidence="6">
    <location>
        <begin position="272"/>
        <end position="292"/>
    </location>
</feature>
<dbReference type="AlphaFoldDB" id="A0A517T4Y0"/>
<dbReference type="RefSeq" id="WP_145259754.1">
    <property type="nucleotide sequence ID" value="NZ_CP036316.1"/>
</dbReference>
<evidence type="ECO:0000256" key="3">
    <source>
        <dbReference type="ARBA" id="ARBA00022748"/>
    </source>
</evidence>
<feature type="transmembrane region" description="Helical" evidence="6">
    <location>
        <begin position="1026"/>
        <end position="1053"/>
    </location>
</feature>
<feature type="transmembrane region" description="Helical" evidence="6">
    <location>
        <begin position="1174"/>
        <end position="1191"/>
    </location>
</feature>
<feature type="domain" description="ResB-like" evidence="8">
    <location>
        <begin position="450"/>
        <end position="513"/>
    </location>
</feature>
<dbReference type="GO" id="GO:0017004">
    <property type="term" value="P:cytochrome complex assembly"/>
    <property type="evidence" value="ECO:0007669"/>
    <property type="project" value="UniProtKB-KW"/>
</dbReference>
<dbReference type="InterPro" id="IPR002541">
    <property type="entry name" value="Cyt_c_assembly"/>
</dbReference>
<dbReference type="Pfam" id="PF05140">
    <property type="entry name" value="ResB"/>
    <property type="match status" value="1"/>
</dbReference>
<feature type="transmembrane region" description="Helical" evidence="6">
    <location>
        <begin position="1074"/>
        <end position="1096"/>
    </location>
</feature>
<feature type="transmembrane region" description="Helical" evidence="6">
    <location>
        <begin position="140"/>
        <end position="158"/>
    </location>
</feature>
<dbReference type="EMBL" id="CP036316">
    <property type="protein sequence ID" value="QDT63436.1"/>
    <property type="molecule type" value="Genomic_DNA"/>
</dbReference>
<name>A0A517T4Y0_9PLAN</name>
<feature type="transmembrane region" description="Helical" evidence="6">
    <location>
        <begin position="45"/>
        <end position="65"/>
    </location>
</feature>
<evidence type="ECO:0000256" key="4">
    <source>
        <dbReference type="ARBA" id="ARBA00022989"/>
    </source>
</evidence>
<feature type="transmembrane region" description="Helical" evidence="6">
    <location>
        <begin position="592"/>
        <end position="610"/>
    </location>
</feature>
<dbReference type="InterPro" id="IPR007816">
    <property type="entry name" value="ResB-like_domain"/>
</dbReference>
<dbReference type="Proteomes" id="UP000319976">
    <property type="component" value="Chromosome"/>
</dbReference>
<dbReference type="PANTHER" id="PTHR30071:SF1">
    <property type="entry name" value="CYTOCHROME B_B6 PROTEIN-RELATED"/>
    <property type="match status" value="1"/>
</dbReference>
<reference evidence="9 10" key="1">
    <citation type="submission" date="2019-02" db="EMBL/GenBank/DDBJ databases">
        <title>Deep-cultivation of Planctomycetes and their phenomic and genomic characterization uncovers novel biology.</title>
        <authorList>
            <person name="Wiegand S."/>
            <person name="Jogler M."/>
            <person name="Boedeker C."/>
            <person name="Pinto D."/>
            <person name="Vollmers J."/>
            <person name="Rivas-Marin E."/>
            <person name="Kohn T."/>
            <person name="Peeters S.H."/>
            <person name="Heuer A."/>
            <person name="Rast P."/>
            <person name="Oberbeckmann S."/>
            <person name="Bunk B."/>
            <person name="Jeske O."/>
            <person name="Meyerdierks A."/>
            <person name="Storesund J.E."/>
            <person name="Kallscheuer N."/>
            <person name="Luecker S."/>
            <person name="Lage O.M."/>
            <person name="Pohl T."/>
            <person name="Merkel B.J."/>
            <person name="Hornburger P."/>
            <person name="Mueller R.-W."/>
            <person name="Bruemmer F."/>
            <person name="Labrenz M."/>
            <person name="Spormann A.M."/>
            <person name="Op den Camp H."/>
            <person name="Overmann J."/>
            <person name="Amann R."/>
            <person name="Jetten M.S.M."/>
            <person name="Mascher T."/>
            <person name="Medema M.H."/>
            <person name="Devos D.P."/>
            <person name="Kaster A.-K."/>
            <person name="Ovreas L."/>
            <person name="Rohde M."/>
            <person name="Galperin M.Y."/>
            <person name="Jogler C."/>
        </authorList>
    </citation>
    <scope>NUCLEOTIDE SEQUENCE [LARGE SCALE GENOMIC DNA]</scope>
    <source>
        <strain evidence="9 10">V22</strain>
    </source>
</reference>
<evidence type="ECO:0000256" key="2">
    <source>
        <dbReference type="ARBA" id="ARBA00022692"/>
    </source>
</evidence>
<feature type="transmembrane region" description="Helical" evidence="6">
    <location>
        <begin position="895"/>
        <end position="919"/>
    </location>
</feature>
<dbReference type="InterPro" id="IPR045062">
    <property type="entry name" value="Cyt_c_biogenesis_CcsA/CcmC"/>
</dbReference>
<evidence type="ECO:0000256" key="5">
    <source>
        <dbReference type="ARBA" id="ARBA00023136"/>
    </source>
</evidence>
<proteinExistence type="predicted"/>
<feature type="transmembrane region" description="Helical" evidence="6">
    <location>
        <begin position="178"/>
        <end position="202"/>
    </location>
</feature>
<dbReference type="GO" id="GO:0005886">
    <property type="term" value="C:plasma membrane"/>
    <property type="evidence" value="ECO:0007669"/>
    <property type="project" value="TreeGrafter"/>
</dbReference>
<evidence type="ECO:0000259" key="8">
    <source>
        <dbReference type="Pfam" id="PF05140"/>
    </source>
</evidence>
<feature type="transmembrane region" description="Helical" evidence="6">
    <location>
        <begin position="107"/>
        <end position="128"/>
    </location>
</feature>
<feature type="transmembrane region" description="Helical" evidence="6">
    <location>
        <begin position="931"/>
        <end position="952"/>
    </location>
</feature>
<feature type="transmembrane region" description="Helical" evidence="6">
    <location>
        <begin position="214"/>
        <end position="232"/>
    </location>
</feature>
<keyword evidence="3" id="KW-0201">Cytochrome c-type biogenesis</keyword>
<feature type="transmembrane region" description="Helical" evidence="6">
    <location>
        <begin position="534"/>
        <end position="560"/>
    </location>
</feature>
<accession>A0A517T4Y0</accession>
<comment type="subcellular location">
    <subcellularLocation>
        <location evidence="1">Membrane</location>
        <topology evidence="1">Multi-pass membrane protein</topology>
    </subcellularLocation>
</comment>
<feature type="transmembrane region" description="Helical" evidence="6">
    <location>
        <begin position="1112"/>
        <end position="1129"/>
    </location>
</feature>
<organism evidence="9 10">
    <name type="scientific">Calycomorphotria hydatis</name>
    <dbReference type="NCBI Taxonomy" id="2528027"/>
    <lineage>
        <taxon>Bacteria</taxon>
        <taxon>Pseudomonadati</taxon>
        <taxon>Planctomycetota</taxon>
        <taxon>Planctomycetia</taxon>
        <taxon>Planctomycetales</taxon>
        <taxon>Planctomycetaceae</taxon>
        <taxon>Calycomorphotria</taxon>
    </lineage>
</organism>
<protein>
    <submittedName>
        <fullName evidence="9">Cytochrome c biogenesis protein CcsA</fullName>
    </submittedName>
</protein>
<keyword evidence="4 6" id="KW-1133">Transmembrane helix</keyword>
<evidence type="ECO:0000313" key="9">
    <source>
        <dbReference type="EMBL" id="QDT63436.1"/>
    </source>
</evidence>
<feature type="transmembrane region" description="Helical" evidence="6">
    <location>
        <begin position="986"/>
        <end position="1006"/>
    </location>
</feature>
<keyword evidence="10" id="KW-1185">Reference proteome</keyword>
<gene>
    <name evidence="9" type="primary">ccsA_1</name>
    <name evidence="9" type="ORF">V22_06570</name>
</gene>
<evidence type="ECO:0000313" key="10">
    <source>
        <dbReference type="Proteomes" id="UP000319976"/>
    </source>
</evidence>
<dbReference type="OrthoDB" id="9814290at2"/>